<accession>A0A0S4M1S3</accession>
<gene>
    <name evidence="1" type="ORF">Ark11_0912</name>
</gene>
<proteinExistence type="predicted"/>
<organism evidence="1 2">
    <name type="scientific">Candidatus Ichthyocystis hellenicum</name>
    <dbReference type="NCBI Taxonomy" id="1561003"/>
    <lineage>
        <taxon>Bacteria</taxon>
        <taxon>Pseudomonadati</taxon>
        <taxon>Pseudomonadota</taxon>
        <taxon>Betaproteobacteria</taxon>
        <taxon>Burkholderiales</taxon>
        <taxon>Candidatus Ichthyocystis</taxon>
    </lineage>
</organism>
<dbReference type="RefSeq" id="WP_092343749.1">
    <property type="nucleotide sequence ID" value="NZ_LN906597.1"/>
</dbReference>
<keyword evidence="2" id="KW-1185">Reference proteome</keyword>
<reference evidence="2" key="1">
    <citation type="submission" date="2015-11" db="EMBL/GenBank/DDBJ databases">
        <authorList>
            <person name="Seth-Smith H.M.B."/>
        </authorList>
    </citation>
    <scope>NUCLEOTIDE SEQUENCE [LARGE SCALE GENOMIC DNA]</scope>
    <source>
        <strain evidence="2">2013Ark11</strain>
    </source>
</reference>
<evidence type="ECO:0000313" key="1">
    <source>
        <dbReference type="EMBL" id="CUT17733.1"/>
    </source>
</evidence>
<dbReference type="EMBL" id="LN906597">
    <property type="protein sequence ID" value="CUT17733.1"/>
    <property type="molecule type" value="Genomic_DNA"/>
</dbReference>
<evidence type="ECO:0000313" key="2">
    <source>
        <dbReference type="Proteomes" id="UP000198651"/>
    </source>
</evidence>
<dbReference type="AlphaFoldDB" id="A0A0S4M1S3"/>
<sequence length="200" mass="22434">MYVSGIQEVFENVQECNRDSEIEHLNRVVSSRSYMDGVGPYGELTEGFRNLLESGDMVKFAISERGMFIGRADLSHAYIASFQYVLTAGYARCIGVSRGEHDDKLGNKGIGCINLGFIRRNIVRCVERCIGRSVNGNHRGYESLESKGTFNLEVNNHTGHYRTTVSSLRNAVLYFKSMGYNVSVVKNWETGEPVDLNDLN</sequence>
<dbReference type="Proteomes" id="UP000198651">
    <property type="component" value="Chromosome I"/>
</dbReference>
<name>A0A0S4M1S3_9BURK</name>
<protein>
    <submittedName>
        <fullName evidence="1">Uncharacterized protein</fullName>
    </submittedName>
</protein>